<keyword evidence="6" id="KW-1133">Transmembrane helix</keyword>
<keyword evidence="2" id="KW-1003">Cell membrane</keyword>
<comment type="subcellular location">
    <subcellularLocation>
        <location evidence="1">Cell membrane</location>
        <topology evidence="1">Multi-pass membrane protein</topology>
    </subcellularLocation>
</comment>
<evidence type="ECO:0000256" key="3">
    <source>
        <dbReference type="ARBA" id="ARBA00022676"/>
    </source>
</evidence>
<evidence type="ECO:0000256" key="6">
    <source>
        <dbReference type="ARBA" id="ARBA00022989"/>
    </source>
</evidence>
<dbReference type="RefSeq" id="WP_096349905.1">
    <property type="nucleotide sequence ID" value="NZ_AP017313.1"/>
</dbReference>
<dbReference type="EMBL" id="AP017313">
    <property type="protein sequence ID" value="BAU52598.1"/>
    <property type="molecule type" value="Genomic_DNA"/>
</dbReference>
<dbReference type="PANTHER" id="PTHR33908:SF3">
    <property type="entry name" value="UNDECAPRENYL PHOSPHATE-ALPHA-4-AMINO-4-DEOXY-L-ARABINOSE ARABINOSYL TRANSFERASE"/>
    <property type="match status" value="1"/>
</dbReference>
<sequence>MKDNPRIFYLLIFILALAVNFAGINVHFFTDDPGLYASIAKNLVYKKQFFELFTYNRDWLDKPHFPFWMVYFSFKLFGISEWAYRLPALLFFLMSLVYTWLFTKKFYGWETAAIAVLILATALNTILGNTDLRAEPYLMGLIIGSIYHIAGLQQRYKFKHLLLAALFTAFAIMTKGIFVITAIYGALLGQLILQKKFKTIFQFKWLLLFVLTFIFTLPEFYALYIQFDLHPEKVVFDRQQVSGIRWFLWDSQFGRFVNNGPINRKTSGSIFFYGHTLLWAFAPWGLLFFYAVFKKIKSVYKKEVLPEYYAISGGVLLLLLFSLSRFQLPFYTNAIFPLFAIVTAPLCLGELSKFGTKFRLIVQWVFIILLPVAVIVLNTLLKPQNNFFILTGILLGGLMAALVIIKIKETYSKVFLLSCIAVLFAGFYVNTTFYNEIVPYKGQIAAAGFANQQQYSGDPLYVLNAENNLYQFYCNRQVDLVPAEDFGKYPFPANALIYVNQQSMDQLVHTHAKFTIVRAFTDYPKENILPAFINANTRSTVLEKVYLIRK</sequence>
<dbReference type="GO" id="GO:0103015">
    <property type="term" value="F:4-amino-4-deoxy-L-arabinose transferase activity"/>
    <property type="evidence" value="ECO:0007669"/>
    <property type="project" value="UniProtKB-EC"/>
</dbReference>
<dbReference type="OrthoDB" id="9178203at2"/>
<proteinExistence type="predicted"/>
<dbReference type="KEGG" id="mgot:MgSA37_00760"/>
<reference evidence="8 9" key="1">
    <citation type="submission" date="2015-12" db="EMBL/GenBank/DDBJ databases">
        <title>Genome sequence of Mucilaginibacter gotjawali.</title>
        <authorList>
            <person name="Lee J.S."/>
            <person name="Lee K.C."/>
            <person name="Kim K.K."/>
            <person name="Lee B.W."/>
        </authorList>
    </citation>
    <scope>NUCLEOTIDE SEQUENCE [LARGE SCALE GENOMIC DNA]</scope>
    <source>
        <strain evidence="8 9">SA3-7</strain>
    </source>
</reference>
<keyword evidence="7" id="KW-0472">Membrane</keyword>
<dbReference type="GO" id="GO:0005886">
    <property type="term" value="C:plasma membrane"/>
    <property type="evidence" value="ECO:0007669"/>
    <property type="project" value="UniProtKB-SubCell"/>
</dbReference>
<keyword evidence="9" id="KW-1185">Reference proteome</keyword>
<dbReference type="EC" id="2.4.2.43" evidence="8"/>
<dbReference type="InterPro" id="IPR038731">
    <property type="entry name" value="RgtA/B/C-like"/>
</dbReference>
<evidence type="ECO:0000313" key="8">
    <source>
        <dbReference type="EMBL" id="BAU52598.1"/>
    </source>
</evidence>
<evidence type="ECO:0000256" key="2">
    <source>
        <dbReference type="ARBA" id="ARBA00022475"/>
    </source>
</evidence>
<keyword evidence="3 8" id="KW-0328">Glycosyltransferase</keyword>
<evidence type="ECO:0000256" key="1">
    <source>
        <dbReference type="ARBA" id="ARBA00004651"/>
    </source>
</evidence>
<dbReference type="Pfam" id="PF13231">
    <property type="entry name" value="PMT_2"/>
    <property type="match status" value="1"/>
</dbReference>
<dbReference type="PANTHER" id="PTHR33908">
    <property type="entry name" value="MANNOSYLTRANSFERASE YKCB-RELATED"/>
    <property type="match status" value="1"/>
</dbReference>
<evidence type="ECO:0000256" key="7">
    <source>
        <dbReference type="ARBA" id="ARBA00023136"/>
    </source>
</evidence>
<dbReference type="Proteomes" id="UP000218263">
    <property type="component" value="Chromosome"/>
</dbReference>
<protein>
    <submittedName>
        <fullName evidence="8">Undecaprenyl phosphate-alpha-4-amino-4-deoxy-L-arabinose arabinosyl transferase</fullName>
        <ecNumber evidence="8">2.4.2.43</ecNumber>
    </submittedName>
</protein>
<keyword evidence="4 8" id="KW-0808">Transferase</keyword>
<organism evidence="8 9">
    <name type="scientific">Mucilaginibacter gotjawali</name>
    <dbReference type="NCBI Taxonomy" id="1550579"/>
    <lineage>
        <taxon>Bacteria</taxon>
        <taxon>Pseudomonadati</taxon>
        <taxon>Bacteroidota</taxon>
        <taxon>Sphingobacteriia</taxon>
        <taxon>Sphingobacteriales</taxon>
        <taxon>Sphingobacteriaceae</taxon>
        <taxon>Mucilaginibacter</taxon>
    </lineage>
</organism>
<evidence type="ECO:0000256" key="5">
    <source>
        <dbReference type="ARBA" id="ARBA00022692"/>
    </source>
</evidence>
<dbReference type="GO" id="GO:0010041">
    <property type="term" value="P:response to iron(III) ion"/>
    <property type="evidence" value="ECO:0007669"/>
    <property type="project" value="TreeGrafter"/>
</dbReference>
<gene>
    <name evidence="8" type="primary">arnT_1</name>
    <name evidence="8" type="ORF">MgSA37_00760</name>
</gene>
<dbReference type="AlphaFoldDB" id="A0A125T285"/>
<dbReference type="GO" id="GO:0009103">
    <property type="term" value="P:lipopolysaccharide biosynthetic process"/>
    <property type="evidence" value="ECO:0007669"/>
    <property type="project" value="UniProtKB-ARBA"/>
</dbReference>
<dbReference type="InterPro" id="IPR050297">
    <property type="entry name" value="LipidA_mod_glycosyltrf_83"/>
</dbReference>
<accession>A0A125T285</accession>
<evidence type="ECO:0000256" key="4">
    <source>
        <dbReference type="ARBA" id="ARBA00022679"/>
    </source>
</evidence>
<name>A0A125T285_9SPHI</name>
<evidence type="ECO:0000313" key="9">
    <source>
        <dbReference type="Proteomes" id="UP000218263"/>
    </source>
</evidence>
<keyword evidence="5" id="KW-0812">Transmembrane</keyword>